<sequence length="2061" mass="200349">MRPWQPCPLREAQEIQPAVFGVGGLIVKRYPARRRSRGSATVLLLGGTSMAACMTAAPGAVASDTLPYIIRNGANGQDGVAPPWYWPWGASKAPTSGSAAENLVYGNTVPVGAFRVDRQSAILLGSVGGNGGDGKSVEQERGPPYHQPGGRGGDGGRVAYTLDTPSGAGVTRIQGYRPADAGGSQPAPIAIFQLYSVGGAGGYGMTSPGQGGEGGRVELRLGDGAPAGAGAQLVFTTEGANFAGAWVVSKGGKGGDGGTSSKWNSGGQGGVVDVKIGASVSMTTAGASSPVLVLQSLGGAGGSHDSQGVWLPPSVGGKGGQAILTMAGSLTSAGANSAGAIVQSIGGAGGTNSAIVGGAGGSRGGDGGTAEALLYGTITTTGAYAPGVIVQSVGGVGGYGGGGIFSGGSGGNAGDGGTAKVETTGAISTTGKSSFGVVAQSIGGGKAGNAFQSGLVSPGGGGAGGSPLSPFFSSGGQGGTGGAGGSVSVTNRGTITTTGDDASGILAQSIGGGGGAGGEAKAFGIGGAVALGGDGGNGARGGAVEVNNIARDLTSPKGWISTSGAHAAGIIAQSVGGGGGNGGDATAVSIGPHISYARAVGGVGGKGATGGSVTILNGLNVVTGGLQAPGLLAMSIGGGGGNGGSATAKATAVAIDPRIPGLTITSGVGGQGGDGNAGGAVKVTNTAAVVTSGYGSAGVMAMSVGGGGGAGGGVIPLPTFSVAGLTSWLAGLRSGSVDFSFNNATGGRGGSGGKGGLVEINNSGSITTYGQGASGVVGMSVGGGGGAGGAAVLNAAANLTVNDSVGGNGGSGNHGGQVKVTNAAGAAIATTGAGSYAIHALSVGGGGGIGGAAMATSGGNEVYDAYGASQTKAQLVNVAKAALPQLKEWAAQYKNSNIVGKAGDALVGFLAKNFGTTAEKLASNKGIYSRLKPSVPLSLAWESAVGGKGGASGDGGGTADAPTGVWANGTLTTSGAAATAIVAQSVGGGGGKGGAAAAGAGKMWSSKTAVGGDGGGGGTGGVVRVELGETAKVSTYGNAAFGVLAQSIGGGGGVTTTGRDLQAGELALASVETLGGSNGAAGNGGNVSVSHAGSIVTTGGQAHGIVAQSVGGGGGVIADASFDQQGLLEISRALGEQTTIDMFDAAGIDIRGDLAKAKTMSARNLRGVEQVRLGADGASGTGGEVSLAIGGSISTSGVGAFGVIAQSIGGGGGLVADGATSLPVNGAVLLGGAHGAKGDGGDVKLRFDNAARITTTGDHAVGVLAQSIGGGGGFGGAGLLTGAAQGLASGRGGSIGNGGAVLISNAGSGLTIETSGRGAHGVIAQSLGGGGGYLGRGIQDDPSVKGFYDAMVYTGRPTNWAEQYDDPPEAQRMASFLWREMDAELKKANVKKTEDELLRQNENELKAMAAARLNARGTGDRIAIDLSGATIRTTGANAIGIFAQSGFQDVMGMLDPSRLGGNISINFAGKIEGGSGEGAAIAIDGGRVNAITINAGSTVSAASGKAILASFGSDHVANHGKLIGDVNLSVRGARKDEVNSFDNHGTYQTAGSGLINLSNPAATGRSVFTNYGVLDVGGVGRIATAEVRNGDAELRGTLLADVNGVAAAGTQANDILKTTDLRVRSVAVKPHAIEGLLPSNSFRVVEATSVTVDSDWPVGPRNAVSGASEASPISWNVSTTGSGITIAPGAADFAGKAPGNVTATEQAFLGSLQSAWETGARGMAGTFADMANVATASEYDRMINSMTLSEGLGQPAAGQTMASSKAHGYAMSCPAYVGGGVMIREGSCVWGQVIGSRTVATAGRDTDGFSQTGTSYRLGGQWEVSPGWFVGATAGYNASQLTTKDRNSRIEGDSGDIAIAVKRQLGPWLFAGAVSFGYGSYDSVSLFQMGDSTWQALNTSNVWTAGLRLRGAYEFAFSNWYVRPFADLDLVQTLMPGYRLSGDGAVLDAQGMRSWTAAFKPGVELGARIDLDETSWLRPYASVGMTLNGGSGLRQRVSFSEDGAPGVTFTSRSEIPDRLLDLAAGVQVLAHGVYELRGEYKAQLGKDFVNQEFSLKAAMRF</sequence>
<feature type="domain" description="Autotransporter" evidence="3">
    <location>
        <begin position="1782"/>
        <end position="2061"/>
    </location>
</feature>
<dbReference type="SMART" id="SM00869">
    <property type="entry name" value="Autotransporter"/>
    <property type="match status" value="1"/>
</dbReference>
<reference evidence="4 5" key="1">
    <citation type="submission" date="2019-03" db="EMBL/GenBank/DDBJ databases">
        <title>Genomic Encyclopedia of Type Strains, Phase IV (KMG-IV): sequencing the most valuable type-strain genomes for metagenomic binning, comparative biology and taxonomic classification.</title>
        <authorList>
            <person name="Goeker M."/>
        </authorList>
    </citation>
    <scope>NUCLEOTIDE SEQUENCE [LARGE SCALE GENOMIC DNA]</scope>
    <source>
        <strain evidence="4 5">DSM 22958</strain>
    </source>
</reference>
<keyword evidence="2" id="KW-1133">Transmembrane helix</keyword>
<keyword evidence="2" id="KW-0812">Transmembrane</keyword>
<protein>
    <recommendedName>
        <fullName evidence="3">Autotransporter domain-containing protein</fullName>
    </recommendedName>
</protein>
<feature type="region of interest" description="Disordered" evidence="1">
    <location>
        <begin position="127"/>
        <end position="154"/>
    </location>
</feature>
<dbReference type="EMBL" id="SLWL01000007">
    <property type="protein sequence ID" value="TCO13049.1"/>
    <property type="molecule type" value="Genomic_DNA"/>
</dbReference>
<comment type="caution">
    <text evidence="4">The sequence shown here is derived from an EMBL/GenBank/DDBJ whole genome shotgun (WGS) entry which is preliminary data.</text>
</comment>
<evidence type="ECO:0000256" key="1">
    <source>
        <dbReference type="SAM" id="MobiDB-lite"/>
    </source>
</evidence>
<gene>
    <name evidence="4" type="ORF">EV666_10776</name>
</gene>
<evidence type="ECO:0000256" key="2">
    <source>
        <dbReference type="SAM" id="Phobius"/>
    </source>
</evidence>
<dbReference type="Proteomes" id="UP000294881">
    <property type="component" value="Unassembled WGS sequence"/>
</dbReference>
<accession>A0A4R2GS70</accession>
<keyword evidence="2" id="KW-0472">Membrane</keyword>
<evidence type="ECO:0000259" key="3">
    <source>
        <dbReference type="PROSITE" id="PS51208"/>
    </source>
</evidence>
<evidence type="ECO:0000313" key="5">
    <source>
        <dbReference type="Proteomes" id="UP000294881"/>
    </source>
</evidence>
<organism evidence="4 5">
    <name type="scientific">Camelimonas lactis</name>
    <dbReference type="NCBI Taxonomy" id="659006"/>
    <lineage>
        <taxon>Bacteria</taxon>
        <taxon>Pseudomonadati</taxon>
        <taxon>Pseudomonadota</taxon>
        <taxon>Alphaproteobacteria</taxon>
        <taxon>Hyphomicrobiales</taxon>
        <taxon>Chelatococcaceae</taxon>
        <taxon>Camelimonas</taxon>
    </lineage>
</organism>
<name>A0A4R2GS70_9HYPH</name>
<dbReference type="PROSITE" id="PS51208">
    <property type="entry name" value="AUTOTRANSPORTER"/>
    <property type="match status" value="1"/>
</dbReference>
<proteinExistence type="predicted"/>
<dbReference type="InterPro" id="IPR036709">
    <property type="entry name" value="Autotransporte_beta_dom_sf"/>
</dbReference>
<dbReference type="SUPFAM" id="SSF103515">
    <property type="entry name" value="Autotransporter"/>
    <property type="match status" value="1"/>
</dbReference>
<dbReference type="InterPro" id="IPR005546">
    <property type="entry name" value="Autotransporte_beta"/>
</dbReference>
<keyword evidence="5" id="KW-1185">Reference proteome</keyword>
<evidence type="ECO:0000313" key="4">
    <source>
        <dbReference type="EMBL" id="TCO13049.1"/>
    </source>
</evidence>
<feature type="transmembrane region" description="Helical" evidence="2">
    <location>
        <begin position="38"/>
        <end position="61"/>
    </location>
</feature>